<evidence type="ECO:0000256" key="2">
    <source>
        <dbReference type="ARBA" id="ARBA00022475"/>
    </source>
</evidence>
<name>A0A8J3EKM0_9BACL</name>
<keyword evidence="5 12" id="KW-1133">Transmembrane helix</keyword>
<dbReference type="Proteomes" id="UP000656813">
    <property type="component" value="Unassembled WGS sequence"/>
</dbReference>
<dbReference type="GO" id="GO:0016020">
    <property type="term" value="C:membrane"/>
    <property type="evidence" value="ECO:0007669"/>
    <property type="project" value="UniProtKB-SubCell"/>
</dbReference>
<dbReference type="RefSeq" id="WP_188495775.1">
    <property type="nucleotide sequence ID" value="NZ_BMFV01000002.1"/>
</dbReference>
<evidence type="ECO:0000256" key="7">
    <source>
        <dbReference type="ARBA" id="ARBA00023004"/>
    </source>
</evidence>
<feature type="transmembrane region" description="Helical" evidence="12">
    <location>
        <begin position="94"/>
        <end position="116"/>
    </location>
</feature>
<reference evidence="13" key="1">
    <citation type="journal article" date="2014" name="Int. J. Syst. Evol. Microbiol.">
        <title>Complete genome sequence of Corynebacterium casei LMG S-19264T (=DSM 44701T), isolated from a smear-ripened cheese.</title>
        <authorList>
            <consortium name="US DOE Joint Genome Institute (JGI-PGF)"/>
            <person name="Walter F."/>
            <person name="Albersmeier A."/>
            <person name="Kalinowski J."/>
            <person name="Ruckert C."/>
        </authorList>
    </citation>
    <scope>NUCLEOTIDE SEQUENCE</scope>
    <source>
        <strain evidence="13">CGMCC 1.12777</strain>
    </source>
</reference>
<feature type="transmembrane region" description="Helical" evidence="12">
    <location>
        <begin position="168"/>
        <end position="191"/>
    </location>
</feature>
<evidence type="ECO:0000256" key="3">
    <source>
        <dbReference type="ARBA" id="ARBA00022692"/>
    </source>
</evidence>
<proteinExistence type="predicted"/>
<dbReference type="PANTHER" id="PTHR35457">
    <property type="entry name" value="HEME A SYNTHASE"/>
    <property type="match status" value="1"/>
</dbReference>
<keyword evidence="3 12" id="KW-0812">Transmembrane</keyword>
<dbReference type="GO" id="GO:0046872">
    <property type="term" value="F:metal ion binding"/>
    <property type="evidence" value="ECO:0007669"/>
    <property type="project" value="UniProtKB-KW"/>
</dbReference>
<evidence type="ECO:0000256" key="5">
    <source>
        <dbReference type="ARBA" id="ARBA00022989"/>
    </source>
</evidence>
<comment type="caution">
    <text evidence="13">The sequence shown here is derived from an EMBL/GenBank/DDBJ whole genome shotgun (WGS) entry which is preliminary data.</text>
</comment>
<dbReference type="GO" id="GO:0016491">
    <property type="term" value="F:oxidoreductase activity"/>
    <property type="evidence" value="ECO:0007669"/>
    <property type="project" value="UniProtKB-KW"/>
</dbReference>
<evidence type="ECO:0000313" key="13">
    <source>
        <dbReference type="EMBL" id="GGH75721.1"/>
    </source>
</evidence>
<evidence type="ECO:0000256" key="12">
    <source>
        <dbReference type="SAM" id="Phobius"/>
    </source>
</evidence>
<dbReference type="GO" id="GO:0006784">
    <property type="term" value="P:heme A biosynthetic process"/>
    <property type="evidence" value="ECO:0007669"/>
    <property type="project" value="InterPro"/>
</dbReference>
<evidence type="ECO:0000256" key="6">
    <source>
        <dbReference type="ARBA" id="ARBA00023002"/>
    </source>
</evidence>
<protein>
    <submittedName>
        <fullName evidence="13">Heme A synthase</fullName>
    </submittedName>
</protein>
<keyword evidence="10" id="KW-1015">Disulfide bond</keyword>
<evidence type="ECO:0000256" key="4">
    <source>
        <dbReference type="ARBA" id="ARBA00022723"/>
    </source>
</evidence>
<feature type="transmembrane region" description="Helical" evidence="12">
    <location>
        <begin position="211"/>
        <end position="234"/>
    </location>
</feature>
<feature type="transmembrane region" description="Helical" evidence="12">
    <location>
        <begin position="62"/>
        <end position="82"/>
    </location>
</feature>
<reference evidence="13" key="2">
    <citation type="submission" date="2020-09" db="EMBL/GenBank/DDBJ databases">
        <authorList>
            <person name="Sun Q."/>
            <person name="Zhou Y."/>
        </authorList>
    </citation>
    <scope>NUCLEOTIDE SEQUENCE</scope>
    <source>
        <strain evidence="13">CGMCC 1.12777</strain>
    </source>
</reference>
<sequence length="322" mass="36241">MIQKRRSIVWLGLCASIGLFIVNTMGFIDTYTGSILGCGQHWPLCNGEVVPGKWNAATIIEYVHRLISFTAIMLLFVFTALAGWRHYASRKVRALISFSIIAVIMEAGLGAISVLFSSPPWVLAFHMGIAFTSFSACIMLTLAVKRIENKKRRQMLNLPVAAYSVKSFFVKSCLTFLTVFLAIYYGAFVTHSGYGASFFGWPFPQETGTGWGFWIDAVHRLVALLLLILDIYLVKHAYQLRKIKRDLFIGSLFTLGFTVLQMFSGAYMILSHMSLLSFMIHVSFASFLFASAAFVMLQAYSVFYVTKKDKPIKPFQMKVTRL</sequence>
<feature type="transmembrane region" description="Helical" evidence="12">
    <location>
        <begin position="246"/>
        <end position="270"/>
    </location>
</feature>
<keyword evidence="2" id="KW-1003">Cell membrane</keyword>
<dbReference type="PANTHER" id="PTHR35457:SF1">
    <property type="entry name" value="HEME A SYNTHASE"/>
    <property type="match status" value="1"/>
</dbReference>
<organism evidence="13 14">
    <name type="scientific">Pullulanibacillus pueri</name>
    <dbReference type="NCBI Taxonomy" id="1437324"/>
    <lineage>
        <taxon>Bacteria</taxon>
        <taxon>Bacillati</taxon>
        <taxon>Bacillota</taxon>
        <taxon>Bacilli</taxon>
        <taxon>Bacillales</taxon>
        <taxon>Sporolactobacillaceae</taxon>
        <taxon>Pullulanibacillus</taxon>
    </lineage>
</organism>
<evidence type="ECO:0000256" key="8">
    <source>
        <dbReference type="ARBA" id="ARBA00023133"/>
    </source>
</evidence>
<feature type="transmembrane region" description="Helical" evidence="12">
    <location>
        <begin position="282"/>
        <end position="305"/>
    </location>
</feature>
<evidence type="ECO:0000313" key="14">
    <source>
        <dbReference type="Proteomes" id="UP000656813"/>
    </source>
</evidence>
<gene>
    <name evidence="13" type="primary">ctaA</name>
    <name evidence="13" type="ORF">GCM10007096_05240</name>
</gene>
<feature type="transmembrane region" description="Helical" evidence="12">
    <location>
        <begin position="7"/>
        <end position="28"/>
    </location>
</feature>
<comment type="subcellular location">
    <subcellularLocation>
        <location evidence="1">Membrane</location>
        <topology evidence="1">Multi-pass membrane protein</topology>
    </subcellularLocation>
</comment>
<dbReference type="EMBL" id="BMFV01000002">
    <property type="protein sequence ID" value="GGH75721.1"/>
    <property type="molecule type" value="Genomic_DNA"/>
</dbReference>
<keyword evidence="8" id="KW-0350">Heme biosynthesis</keyword>
<keyword evidence="4" id="KW-0479">Metal-binding</keyword>
<keyword evidence="14" id="KW-1185">Reference proteome</keyword>
<keyword evidence="6" id="KW-0560">Oxidoreductase</keyword>
<evidence type="ECO:0000256" key="11">
    <source>
        <dbReference type="ARBA" id="ARBA00023444"/>
    </source>
</evidence>
<comment type="pathway">
    <text evidence="11">Porphyrin-containing compound metabolism.</text>
</comment>
<dbReference type="InterPro" id="IPR050450">
    <property type="entry name" value="COX15/CtaA_HemeA_synthase"/>
</dbReference>
<evidence type="ECO:0000256" key="9">
    <source>
        <dbReference type="ARBA" id="ARBA00023136"/>
    </source>
</evidence>
<feature type="transmembrane region" description="Helical" evidence="12">
    <location>
        <begin position="122"/>
        <end position="147"/>
    </location>
</feature>
<dbReference type="Pfam" id="PF02628">
    <property type="entry name" value="COX15-CtaA"/>
    <property type="match status" value="1"/>
</dbReference>
<keyword evidence="7" id="KW-0408">Iron</keyword>
<dbReference type="InterPro" id="IPR003780">
    <property type="entry name" value="COX15/CtaA_fam"/>
</dbReference>
<keyword evidence="9 12" id="KW-0472">Membrane</keyword>
<evidence type="ECO:0000256" key="1">
    <source>
        <dbReference type="ARBA" id="ARBA00004141"/>
    </source>
</evidence>
<dbReference type="AlphaFoldDB" id="A0A8J3EKM0"/>
<accession>A0A8J3EKM0</accession>
<evidence type="ECO:0000256" key="10">
    <source>
        <dbReference type="ARBA" id="ARBA00023157"/>
    </source>
</evidence>